<dbReference type="AlphaFoldDB" id="A0A3L8DPJ0"/>
<organism evidence="2">
    <name type="scientific">Ooceraea biroi</name>
    <name type="common">Clonal raider ant</name>
    <name type="synonym">Cerapachys biroi</name>
    <dbReference type="NCBI Taxonomy" id="2015173"/>
    <lineage>
        <taxon>Eukaryota</taxon>
        <taxon>Metazoa</taxon>
        <taxon>Ecdysozoa</taxon>
        <taxon>Arthropoda</taxon>
        <taxon>Hexapoda</taxon>
        <taxon>Insecta</taxon>
        <taxon>Pterygota</taxon>
        <taxon>Neoptera</taxon>
        <taxon>Endopterygota</taxon>
        <taxon>Hymenoptera</taxon>
        <taxon>Apocrita</taxon>
        <taxon>Aculeata</taxon>
        <taxon>Formicoidea</taxon>
        <taxon>Formicidae</taxon>
        <taxon>Dorylinae</taxon>
        <taxon>Ooceraea</taxon>
    </lineage>
</organism>
<dbReference type="InterPro" id="IPR035901">
    <property type="entry name" value="GIY-YIG_endonuc_sf"/>
</dbReference>
<dbReference type="SUPFAM" id="SSF82771">
    <property type="entry name" value="GIY-YIG endonuclease"/>
    <property type="match status" value="1"/>
</dbReference>
<dbReference type="Pfam" id="PF01541">
    <property type="entry name" value="GIY-YIG"/>
    <property type="match status" value="1"/>
</dbReference>
<dbReference type="EMBL" id="QOIP01000006">
    <property type="protein sequence ID" value="RLU21809.1"/>
    <property type="molecule type" value="Genomic_DNA"/>
</dbReference>
<comment type="caution">
    <text evidence="2">The sequence shown here is derived from an EMBL/GenBank/DDBJ whole genome shotgun (WGS) entry which is preliminary data.</text>
</comment>
<dbReference type="PANTHER" id="PTHR21301:SF10">
    <property type="entry name" value="REVERSE TRANSCRIPTASE DOMAIN-CONTAINING PROTEIN"/>
    <property type="match status" value="1"/>
</dbReference>
<evidence type="ECO:0000313" key="2">
    <source>
        <dbReference type="EMBL" id="RLU21809.1"/>
    </source>
</evidence>
<dbReference type="PANTHER" id="PTHR21301">
    <property type="entry name" value="REVERSE TRANSCRIPTASE"/>
    <property type="match status" value="1"/>
</dbReference>
<dbReference type="CDD" id="cd10442">
    <property type="entry name" value="GIY-YIG_PLEs"/>
    <property type="match status" value="1"/>
</dbReference>
<protein>
    <recommendedName>
        <fullName evidence="1">GIY-YIG domain-containing protein</fullName>
    </recommendedName>
</protein>
<dbReference type="PROSITE" id="PS50164">
    <property type="entry name" value="GIY_YIG"/>
    <property type="match status" value="1"/>
</dbReference>
<dbReference type="Proteomes" id="UP000279307">
    <property type="component" value="Chromosome 6"/>
</dbReference>
<dbReference type="Pfam" id="PF26215">
    <property type="entry name" value="HTH_animal"/>
    <property type="match status" value="1"/>
</dbReference>
<feature type="domain" description="GIY-YIG" evidence="1">
    <location>
        <begin position="148"/>
        <end position="236"/>
    </location>
</feature>
<dbReference type="Gene3D" id="3.40.1440.10">
    <property type="entry name" value="GIY-YIG endonuclease"/>
    <property type="match status" value="1"/>
</dbReference>
<evidence type="ECO:0000259" key="1">
    <source>
        <dbReference type="PROSITE" id="PS50164"/>
    </source>
</evidence>
<gene>
    <name evidence="2" type="ORF">DMN91_006185</name>
</gene>
<dbReference type="InterPro" id="IPR000305">
    <property type="entry name" value="GIY-YIG_endonuc"/>
</dbReference>
<name>A0A3L8DPJ0_OOCBI</name>
<reference evidence="2" key="1">
    <citation type="journal article" date="2018" name="Genome Res.">
        <title>The genomic architecture and molecular evolution of ant odorant receptors.</title>
        <authorList>
            <person name="McKenzie S.K."/>
            <person name="Kronauer D.J.C."/>
        </authorList>
    </citation>
    <scope>NUCLEOTIDE SEQUENCE [LARGE SCALE GENOMIC DNA]</scope>
    <source>
        <strain evidence="2">Clonal line C1</strain>
    </source>
</reference>
<accession>A0A3L8DPJ0</accession>
<dbReference type="InterPro" id="IPR058912">
    <property type="entry name" value="HTH_animal"/>
</dbReference>
<reference evidence="2" key="2">
    <citation type="submission" date="2018-07" db="EMBL/GenBank/DDBJ databases">
        <authorList>
            <person name="Mckenzie S.K."/>
            <person name="Kronauer D.J.C."/>
        </authorList>
    </citation>
    <scope>NUCLEOTIDE SEQUENCE</scope>
    <source>
        <strain evidence="2">Clonal line C1</strain>
    </source>
</reference>
<proteinExistence type="predicted"/>
<sequence>MLITNGYRKPTFSGRYMNYFSNHPSQHKISVVKSLVDRAVLLSDSRFHTANLSLVRVILISNCYPAGFINKHIKKRIKEIKYKETAHPASVNNQVSKDTFIKIPFVNNVSEMIKKSLNKYGVRTVFSISNKLDDIVKLGKDRLDSKLLSGVVYKIDCNNCSACYIGQTKRHLETRLKEHMANVKKDVDYYSVISKHRVDYGHEFDWSGVDVLHRENNTKKRELAEMFFIKRHEYTINSQKDTENWPSVCDNFVENT</sequence>
<dbReference type="OrthoDB" id="7687729at2759"/>